<dbReference type="Pfam" id="PF00708">
    <property type="entry name" value="Acylphosphatase"/>
    <property type="match status" value="1"/>
</dbReference>
<dbReference type="GO" id="GO:0003998">
    <property type="term" value="F:acylphosphatase activity"/>
    <property type="evidence" value="ECO:0007669"/>
    <property type="project" value="UniProtKB-EC"/>
</dbReference>
<evidence type="ECO:0000313" key="9">
    <source>
        <dbReference type="EMBL" id="SFL86308.1"/>
    </source>
</evidence>
<evidence type="ECO:0000256" key="4">
    <source>
        <dbReference type="ARBA" id="ARBA00047645"/>
    </source>
</evidence>
<proteinExistence type="inferred from homology"/>
<keyword evidence="5 6" id="KW-0378">Hydrolase</keyword>
<dbReference type="PANTHER" id="PTHR47268:SF4">
    <property type="entry name" value="ACYLPHOSPHATASE"/>
    <property type="match status" value="1"/>
</dbReference>
<evidence type="ECO:0000256" key="1">
    <source>
        <dbReference type="ARBA" id="ARBA00005614"/>
    </source>
</evidence>
<dbReference type="InterPro" id="IPR020456">
    <property type="entry name" value="Acylphosphatase"/>
</dbReference>
<dbReference type="STRING" id="334253.SAMN04487943_104374"/>
<reference evidence="10" key="1">
    <citation type="submission" date="2016-10" db="EMBL/GenBank/DDBJ databases">
        <authorList>
            <person name="Varghese N."/>
            <person name="Submissions S."/>
        </authorList>
    </citation>
    <scope>NUCLEOTIDE SEQUENCE [LARGE SCALE GENOMIC DNA]</scope>
    <source>
        <strain evidence="10">CGMCC 1.4250</strain>
    </source>
</reference>
<sequence length="91" mass="10456">MRQVHVIVSGRVQGVGFRSFTQQVAMENDVVGWVKNLDDGSVEIEAQGKDDKVEKFFNQVKKGPSFFAKVKNIEITEKEIENTFKNFEIKY</sequence>
<dbReference type="Gene3D" id="3.30.70.100">
    <property type="match status" value="1"/>
</dbReference>
<feature type="active site" evidence="5">
    <location>
        <position position="36"/>
    </location>
</feature>
<dbReference type="AlphaFoldDB" id="A0A1I4L5K0"/>
<dbReference type="SUPFAM" id="SSF54975">
    <property type="entry name" value="Acylphosphatase/BLUF domain-like"/>
    <property type="match status" value="1"/>
</dbReference>
<feature type="domain" description="Acylphosphatase-like" evidence="8">
    <location>
        <begin position="3"/>
        <end position="91"/>
    </location>
</feature>
<accession>A0A1I4L5K0</accession>
<gene>
    <name evidence="9" type="ORF">SAMN04487943_104374</name>
</gene>
<feature type="active site" evidence="5">
    <location>
        <position position="18"/>
    </location>
</feature>
<dbReference type="NCBIfam" id="NF011017">
    <property type="entry name" value="PRK14445.1"/>
    <property type="match status" value="1"/>
</dbReference>
<dbReference type="PRINTS" id="PR00112">
    <property type="entry name" value="ACYLPHPHTASE"/>
</dbReference>
<dbReference type="PROSITE" id="PS00150">
    <property type="entry name" value="ACYLPHOSPHATASE_1"/>
    <property type="match status" value="1"/>
</dbReference>
<organism evidence="9 10">
    <name type="scientific">Gracilibacillus orientalis</name>
    <dbReference type="NCBI Taxonomy" id="334253"/>
    <lineage>
        <taxon>Bacteria</taxon>
        <taxon>Bacillati</taxon>
        <taxon>Bacillota</taxon>
        <taxon>Bacilli</taxon>
        <taxon>Bacillales</taxon>
        <taxon>Bacillaceae</taxon>
        <taxon>Gracilibacillus</taxon>
    </lineage>
</organism>
<keyword evidence="10" id="KW-1185">Reference proteome</keyword>
<name>A0A1I4L5K0_9BACI</name>
<evidence type="ECO:0000256" key="6">
    <source>
        <dbReference type="RuleBase" id="RU000553"/>
    </source>
</evidence>
<comment type="similarity">
    <text evidence="1 7">Belongs to the acylphosphatase family.</text>
</comment>
<comment type="catalytic activity">
    <reaction evidence="4 5 6">
        <text>an acyl phosphate + H2O = a carboxylate + phosphate + H(+)</text>
        <dbReference type="Rhea" id="RHEA:14965"/>
        <dbReference type="ChEBI" id="CHEBI:15377"/>
        <dbReference type="ChEBI" id="CHEBI:15378"/>
        <dbReference type="ChEBI" id="CHEBI:29067"/>
        <dbReference type="ChEBI" id="CHEBI:43474"/>
        <dbReference type="ChEBI" id="CHEBI:59918"/>
        <dbReference type="EC" id="3.6.1.7"/>
    </reaction>
</comment>
<dbReference type="PROSITE" id="PS00151">
    <property type="entry name" value="ACYLPHOSPHATASE_2"/>
    <property type="match status" value="1"/>
</dbReference>
<evidence type="ECO:0000256" key="2">
    <source>
        <dbReference type="ARBA" id="ARBA00012150"/>
    </source>
</evidence>
<dbReference type="InterPro" id="IPR036046">
    <property type="entry name" value="Acylphosphatase-like_dom_sf"/>
</dbReference>
<evidence type="ECO:0000256" key="7">
    <source>
        <dbReference type="RuleBase" id="RU004168"/>
    </source>
</evidence>
<dbReference type="EMBL" id="FOTR01000004">
    <property type="protein sequence ID" value="SFL86308.1"/>
    <property type="molecule type" value="Genomic_DNA"/>
</dbReference>
<evidence type="ECO:0000256" key="3">
    <source>
        <dbReference type="ARBA" id="ARBA00015991"/>
    </source>
</evidence>
<dbReference type="Proteomes" id="UP000198565">
    <property type="component" value="Unassembled WGS sequence"/>
</dbReference>
<dbReference type="InterPro" id="IPR017968">
    <property type="entry name" value="Acylphosphatase_CS"/>
</dbReference>
<dbReference type="RefSeq" id="WP_175495388.1">
    <property type="nucleotide sequence ID" value="NZ_FOTR01000004.1"/>
</dbReference>
<dbReference type="EC" id="3.6.1.7" evidence="2 5"/>
<protein>
    <recommendedName>
        <fullName evidence="3 5">Acylphosphatase</fullName>
        <ecNumber evidence="2 5">3.6.1.7</ecNumber>
    </recommendedName>
</protein>
<dbReference type="PROSITE" id="PS51160">
    <property type="entry name" value="ACYLPHOSPHATASE_3"/>
    <property type="match status" value="1"/>
</dbReference>
<evidence type="ECO:0000256" key="5">
    <source>
        <dbReference type="PROSITE-ProRule" id="PRU00520"/>
    </source>
</evidence>
<dbReference type="InterPro" id="IPR001792">
    <property type="entry name" value="Acylphosphatase-like_dom"/>
</dbReference>
<evidence type="ECO:0000313" key="10">
    <source>
        <dbReference type="Proteomes" id="UP000198565"/>
    </source>
</evidence>
<dbReference type="PANTHER" id="PTHR47268">
    <property type="entry name" value="ACYLPHOSPHATASE"/>
    <property type="match status" value="1"/>
</dbReference>
<evidence type="ECO:0000259" key="8">
    <source>
        <dbReference type="PROSITE" id="PS51160"/>
    </source>
</evidence>